<evidence type="ECO:0000256" key="4">
    <source>
        <dbReference type="SAM" id="MobiDB-lite"/>
    </source>
</evidence>
<feature type="chain" id="PRO_5044782239" description="Immunoglobulin domain-containing protein" evidence="5">
    <location>
        <begin position="22"/>
        <end position="155"/>
    </location>
</feature>
<dbReference type="PANTHER" id="PTHR11860:SF118">
    <property type="entry name" value="CMRF35-LIKE MOLECULE 3-RELATED"/>
    <property type="match status" value="1"/>
</dbReference>
<comment type="caution">
    <text evidence="7">The sequence shown here is derived from an EMBL/GenBank/DDBJ whole genome shotgun (WGS) entry which is preliminary data.</text>
</comment>
<dbReference type="InterPro" id="IPR013106">
    <property type="entry name" value="Ig_V-set"/>
</dbReference>
<evidence type="ECO:0000256" key="3">
    <source>
        <dbReference type="ARBA" id="ARBA00023136"/>
    </source>
</evidence>
<evidence type="ECO:0000259" key="6">
    <source>
        <dbReference type="SMART" id="SM00409"/>
    </source>
</evidence>
<dbReference type="InterPro" id="IPR013783">
    <property type="entry name" value="Ig-like_fold"/>
</dbReference>
<proteinExistence type="predicted"/>
<feature type="region of interest" description="Disordered" evidence="4">
    <location>
        <begin position="121"/>
        <end position="155"/>
    </location>
</feature>
<protein>
    <recommendedName>
        <fullName evidence="6">Immunoglobulin domain-containing protein</fullName>
    </recommendedName>
</protein>
<dbReference type="InterPro" id="IPR003599">
    <property type="entry name" value="Ig_sub"/>
</dbReference>
<keyword evidence="2" id="KW-0812">Transmembrane</keyword>
<dbReference type="AlphaFoldDB" id="A0ABD1IV77"/>
<dbReference type="Gene3D" id="2.60.40.10">
    <property type="entry name" value="Immunoglobulins"/>
    <property type="match status" value="1"/>
</dbReference>
<feature type="compositionally biased region" description="Low complexity" evidence="4">
    <location>
        <begin position="121"/>
        <end position="141"/>
    </location>
</feature>
<feature type="compositionally biased region" description="Polar residues" evidence="4">
    <location>
        <begin position="146"/>
        <end position="155"/>
    </location>
</feature>
<comment type="subcellular location">
    <subcellularLocation>
        <location evidence="1">Membrane</location>
    </subcellularLocation>
</comment>
<evidence type="ECO:0000256" key="5">
    <source>
        <dbReference type="SAM" id="SignalP"/>
    </source>
</evidence>
<gene>
    <name evidence="7" type="ORF">ACEWY4_026432</name>
</gene>
<dbReference type="SUPFAM" id="SSF48726">
    <property type="entry name" value="Immunoglobulin"/>
    <property type="match status" value="1"/>
</dbReference>
<keyword evidence="8" id="KW-1185">Reference proteome</keyword>
<dbReference type="Proteomes" id="UP001591681">
    <property type="component" value="Unassembled WGS sequence"/>
</dbReference>
<keyword evidence="5" id="KW-0732">Signal</keyword>
<dbReference type="SMART" id="SM00409">
    <property type="entry name" value="IG"/>
    <property type="match status" value="1"/>
</dbReference>
<evidence type="ECO:0000256" key="1">
    <source>
        <dbReference type="ARBA" id="ARBA00004370"/>
    </source>
</evidence>
<dbReference type="InterPro" id="IPR050671">
    <property type="entry name" value="CD300_family_receptors"/>
</dbReference>
<dbReference type="PANTHER" id="PTHR11860">
    <property type="entry name" value="POLYMERIC-IMMUNOGLOBULIN RECEPTOR"/>
    <property type="match status" value="1"/>
</dbReference>
<evidence type="ECO:0000256" key="2">
    <source>
        <dbReference type="ARBA" id="ARBA00022692"/>
    </source>
</evidence>
<sequence>MKMSISVIILLVSAVWWGCCAKTFKISVGGSVDIRCDYSKDFEVLTVFLKKISTIKNVTLIESGKEEETKGRYSLYHDSANRYFTVTIRNLSSEDAGAYRCGPNGYDIDDNYINTVHLEVEQTTPEPPLTTSSTLPHSTPTGRCKNYTSTQYPYR</sequence>
<feature type="domain" description="Immunoglobulin" evidence="6">
    <location>
        <begin position="21"/>
        <end position="121"/>
    </location>
</feature>
<name>A0ABD1IV77_9TELE</name>
<evidence type="ECO:0000313" key="8">
    <source>
        <dbReference type="Proteomes" id="UP001591681"/>
    </source>
</evidence>
<feature type="signal peptide" evidence="5">
    <location>
        <begin position="1"/>
        <end position="21"/>
    </location>
</feature>
<dbReference type="GO" id="GO:0016020">
    <property type="term" value="C:membrane"/>
    <property type="evidence" value="ECO:0007669"/>
    <property type="project" value="UniProtKB-SubCell"/>
</dbReference>
<dbReference type="EMBL" id="JBHFQA010000023">
    <property type="protein sequence ID" value="KAL2078747.1"/>
    <property type="molecule type" value="Genomic_DNA"/>
</dbReference>
<dbReference type="Pfam" id="PF07686">
    <property type="entry name" value="V-set"/>
    <property type="match status" value="1"/>
</dbReference>
<accession>A0ABD1IV77</accession>
<dbReference type="InterPro" id="IPR036179">
    <property type="entry name" value="Ig-like_dom_sf"/>
</dbReference>
<reference evidence="7 8" key="1">
    <citation type="submission" date="2024-09" db="EMBL/GenBank/DDBJ databases">
        <title>A chromosome-level genome assembly of Gray's grenadier anchovy, Coilia grayii.</title>
        <authorList>
            <person name="Fu Z."/>
        </authorList>
    </citation>
    <scope>NUCLEOTIDE SEQUENCE [LARGE SCALE GENOMIC DNA]</scope>
    <source>
        <strain evidence="7">G4</strain>
        <tissue evidence="7">Muscle</tissue>
    </source>
</reference>
<evidence type="ECO:0000313" key="7">
    <source>
        <dbReference type="EMBL" id="KAL2078747.1"/>
    </source>
</evidence>
<organism evidence="7 8">
    <name type="scientific">Coilia grayii</name>
    <name type="common">Gray's grenadier anchovy</name>
    <dbReference type="NCBI Taxonomy" id="363190"/>
    <lineage>
        <taxon>Eukaryota</taxon>
        <taxon>Metazoa</taxon>
        <taxon>Chordata</taxon>
        <taxon>Craniata</taxon>
        <taxon>Vertebrata</taxon>
        <taxon>Euteleostomi</taxon>
        <taxon>Actinopterygii</taxon>
        <taxon>Neopterygii</taxon>
        <taxon>Teleostei</taxon>
        <taxon>Clupei</taxon>
        <taxon>Clupeiformes</taxon>
        <taxon>Clupeoidei</taxon>
        <taxon>Engraulidae</taxon>
        <taxon>Coilinae</taxon>
        <taxon>Coilia</taxon>
    </lineage>
</organism>
<keyword evidence="3" id="KW-0472">Membrane</keyword>